<evidence type="ECO:0000256" key="2">
    <source>
        <dbReference type="ARBA" id="ARBA00022801"/>
    </source>
</evidence>
<accession>A0A843TD17</accession>
<proteinExistence type="inferred from homology"/>
<dbReference type="EMBL" id="NMUH01000016">
    <property type="protein sequence ID" value="MQL68511.1"/>
    <property type="molecule type" value="Genomic_DNA"/>
</dbReference>
<evidence type="ECO:0000313" key="6">
    <source>
        <dbReference type="EMBL" id="MQL68511.1"/>
    </source>
</evidence>
<dbReference type="SMART" id="SM00710">
    <property type="entry name" value="PbH1"/>
    <property type="match status" value="8"/>
</dbReference>
<dbReference type="GO" id="GO:0004650">
    <property type="term" value="F:polygalacturonase activity"/>
    <property type="evidence" value="ECO:0007669"/>
    <property type="project" value="InterPro"/>
</dbReference>
<dbReference type="InterPro" id="IPR012334">
    <property type="entry name" value="Pectin_lyas_fold"/>
</dbReference>
<dbReference type="OrthoDB" id="187139at2759"/>
<dbReference type="SUPFAM" id="SSF51126">
    <property type="entry name" value="Pectin lyase-like"/>
    <property type="match status" value="2"/>
</dbReference>
<dbReference type="InterPro" id="IPR011050">
    <property type="entry name" value="Pectin_lyase_fold/virulence"/>
</dbReference>
<comment type="similarity">
    <text evidence="1 4">Belongs to the glycosyl hydrolase 28 family.</text>
</comment>
<keyword evidence="7" id="KW-1185">Reference proteome</keyword>
<keyword evidence="3 4" id="KW-0326">Glycosidase</keyword>
<dbReference type="AlphaFoldDB" id="A0A843TD17"/>
<dbReference type="Proteomes" id="UP000652761">
    <property type="component" value="Unassembled WGS sequence"/>
</dbReference>
<evidence type="ECO:0000256" key="3">
    <source>
        <dbReference type="ARBA" id="ARBA00023295"/>
    </source>
</evidence>
<evidence type="ECO:0000256" key="1">
    <source>
        <dbReference type="ARBA" id="ARBA00008834"/>
    </source>
</evidence>
<gene>
    <name evidence="6" type="ORF">Taro_000848</name>
</gene>
<feature type="signal peptide" evidence="5">
    <location>
        <begin position="1"/>
        <end position="16"/>
    </location>
</feature>
<feature type="chain" id="PRO_5032677812" description="Polygalacturonase" evidence="5">
    <location>
        <begin position="17"/>
        <end position="943"/>
    </location>
</feature>
<reference evidence="6" key="1">
    <citation type="submission" date="2017-07" db="EMBL/GenBank/DDBJ databases">
        <title>Taro Niue Genome Assembly and Annotation.</title>
        <authorList>
            <person name="Atibalentja N."/>
            <person name="Keating K."/>
            <person name="Fields C.J."/>
        </authorList>
    </citation>
    <scope>NUCLEOTIDE SEQUENCE</scope>
    <source>
        <strain evidence="6">Niue_2</strain>
        <tissue evidence="6">Leaf</tissue>
    </source>
</reference>
<evidence type="ECO:0000256" key="4">
    <source>
        <dbReference type="RuleBase" id="RU361169"/>
    </source>
</evidence>
<comment type="caution">
    <text evidence="6">The sequence shown here is derived from an EMBL/GenBank/DDBJ whole genome shotgun (WGS) entry which is preliminary data.</text>
</comment>
<keyword evidence="5" id="KW-0732">Signal</keyword>
<dbReference type="InterPro" id="IPR000743">
    <property type="entry name" value="Glyco_hydro_28"/>
</dbReference>
<dbReference type="PANTHER" id="PTHR31339:SF66">
    <property type="entry name" value="OS06G0106800 PROTEIN"/>
    <property type="match status" value="1"/>
</dbReference>
<keyword evidence="2 4" id="KW-0378">Hydrolase</keyword>
<dbReference type="GO" id="GO:0005975">
    <property type="term" value="P:carbohydrate metabolic process"/>
    <property type="evidence" value="ECO:0007669"/>
    <property type="project" value="InterPro"/>
</dbReference>
<name>A0A843TD17_COLES</name>
<dbReference type="InterPro" id="IPR051801">
    <property type="entry name" value="GH28_Enzymes"/>
</dbReference>
<dbReference type="Gene3D" id="2.160.20.10">
    <property type="entry name" value="Single-stranded right-handed beta-helix, Pectin lyase-like"/>
    <property type="match status" value="2"/>
</dbReference>
<dbReference type="PANTHER" id="PTHR31339">
    <property type="entry name" value="PECTIN LYASE-RELATED"/>
    <property type="match status" value="1"/>
</dbReference>
<dbReference type="InterPro" id="IPR006626">
    <property type="entry name" value="PbH1"/>
</dbReference>
<protein>
    <recommendedName>
        <fullName evidence="8">Polygalacturonase</fullName>
    </recommendedName>
</protein>
<sequence length="943" mass="100112">MQVLLLLGVLAAAAVASSVRTGECRVVHANRDGGGFSYRTMTKCRAVTVSVEKFGAVGDGKTPNTKAFAEAVAHLAEVAPCAKGGGQLYVPPGKWLTGSFNLTSCFTLFLHRDAVILGSTDKNEYPLIAPLPSYGRGRDKAGGRYSSLIIGSNLTDVAITGANGTIDGQGAAWWSQFKKLKNTRGHLIELQYSTGILISNITLLNSPSWNVHPVYSSNIIVSGITILAPVKSPNTDGINPDSCSDVRIEDSYVVSGDDCVAIKSGWDEYGIAVGIPSQRIAIRRLTCVSPTSATIALGSEMSGGIRDVRAEDITAVDTESGVRIKTAIGRGNYVKDIYVRGFEMHTMKYAFWMSGNYSSHPDDRWDPKAIPEVSGISYGNIVAHNVSRAGRLEGTPGHPYTGICISNATIEVVKKLKMPWTCSDVEGTTSGVTPPPCPELTGKGEPPSAGACPFPEDVLPIDKVELNLCSVMLLLVLLAAAGSARRGECRAVSQAGDGGGFSYRTITECRAVTVSVEKFGAVGDGKTPNTKAFAAAVAHLAEVAPCAKGGGQLYVPPGKWLTGSFNLTSCFTLYLHRDAVILGSADINDYPLIAPLPSYGRGRDAAGGRYSSLILGSNLTDVAITGDNGTIDGQGAWWWEQFRAKELNFTRGYLIELLYSKQILVSNVTLVNSPSWNVHPVYSSNIIVAGITILAPVNSPNTDGINPDSCADVRIEDSYVVSGDDCVAIKSGWDEYGIAVGIPSERIAVRRLTCVSPTSATIALGSEMSGGIRDVRAEDITAVGTESGVRIKTAIGRGNYVKDIYVRGFEMFTMKYAFWMSGNYSNHPDEHWDPKAIPEVTAISYSNVVARNVTIAGRMEGTPGHPYTGICISNATIEVAPSKKPAWTCTDVKGTTSAVTPPPCPELTEGESVPADGGGCPFPSDVLPIDSVQFHQCSATLEF</sequence>
<organism evidence="6 7">
    <name type="scientific">Colocasia esculenta</name>
    <name type="common">Wild taro</name>
    <name type="synonym">Arum esculentum</name>
    <dbReference type="NCBI Taxonomy" id="4460"/>
    <lineage>
        <taxon>Eukaryota</taxon>
        <taxon>Viridiplantae</taxon>
        <taxon>Streptophyta</taxon>
        <taxon>Embryophyta</taxon>
        <taxon>Tracheophyta</taxon>
        <taxon>Spermatophyta</taxon>
        <taxon>Magnoliopsida</taxon>
        <taxon>Liliopsida</taxon>
        <taxon>Araceae</taxon>
        <taxon>Aroideae</taxon>
        <taxon>Colocasieae</taxon>
        <taxon>Colocasia</taxon>
    </lineage>
</organism>
<evidence type="ECO:0000313" key="7">
    <source>
        <dbReference type="Proteomes" id="UP000652761"/>
    </source>
</evidence>
<evidence type="ECO:0008006" key="8">
    <source>
        <dbReference type="Google" id="ProtNLM"/>
    </source>
</evidence>
<dbReference type="Pfam" id="PF00295">
    <property type="entry name" value="Glyco_hydro_28"/>
    <property type="match status" value="2"/>
</dbReference>
<evidence type="ECO:0000256" key="5">
    <source>
        <dbReference type="SAM" id="SignalP"/>
    </source>
</evidence>